<evidence type="ECO:0000313" key="5">
    <source>
        <dbReference type="Proteomes" id="UP000054632"/>
    </source>
</evidence>
<feature type="region of interest" description="Disordered" evidence="2">
    <location>
        <begin position="350"/>
        <end position="385"/>
    </location>
</feature>
<proteinExistence type="predicted"/>
<name>A0A0V1EWU9_TRIPS</name>
<evidence type="ECO:0000313" key="6">
    <source>
        <dbReference type="Proteomes" id="UP000054826"/>
    </source>
</evidence>
<evidence type="ECO:0000256" key="2">
    <source>
        <dbReference type="SAM" id="MobiDB-lite"/>
    </source>
</evidence>
<protein>
    <submittedName>
        <fullName evidence="3">Uncharacterized protein</fullName>
    </submittedName>
</protein>
<feature type="coiled-coil region" evidence="1">
    <location>
        <begin position="22"/>
        <end position="49"/>
    </location>
</feature>
<accession>A0A0V1EWU9</accession>
<feature type="region of interest" description="Disordered" evidence="2">
    <location>
        <begin position="310"/>
        <end position="338"/>
    </location>
</feature>
<evidence type="ECO:0000256" key="1">
    <source>
        <dbReference type="SAM" id="Coils"/>
    </source>
</evidence>
<feature type="compositionally biased region" description="Basic and acidic residues" evidence="2">
    <location>
        <begin position="322"/>
        <end position="338"/>
    </location>
</feature>
<gene>
    <name evidence="3" type="ORF">T4A_10936</name>
    <name evidence="4" type="ORF">T4C_3056</name>
</gene>
<reference evidence="5 6" key="1">
    <citation type="submission" date="2015-01" db="EMBL/GenBank/DDBJ databases">
        <title>Evolution of Trichinella species and genotypes.</title>
        <authorList>
            <person name="Korhonen P.K."/>
            <person name="Edoardo P."/>
            <person name="Giuseppe L.R."/>
            <person name="Gasser R.B."/>
        </authorList>
    </citation>
    <scope>NUCLEOTIDE SEQUENCE [LARGE SCALE GENOMIC DNA]</scope>
    <source>
        <strain evidence="3">ISS13</strain>
        <strain evidence="4">ISS176</strain>
    </source>
</reference>
<evidence type="ECO:0000313" key="3">
    <source>
        <dbReference type="EMBL" id="KRY78161.1"/>
    </source>
</evidence>
<dbReference type="Proteomes" id="UP000054632">
    <property type="component" value="Unassembled WGS sequence"/>
</dbReference>
<keyword evidence="1" id="KW-0175">Coiled coil</keyword>
<dbReference type="Proteomes" id="UP000054826">
    <property type="component" value="Unassembled WGS sequence"/>
</dbReference>
<evidence type="ECO:0000313" key="4">
    <source>
        <dbReference type="EMBL" id="KRZ41409.1"/>
    </source>
</evidence>
<dbReference type="EMBL" id="JYDV01000020">
    <property type="protein sequence ID" value="KRZ41409.1"/>
    <property type="molecule type" value="Genomic_DNA"/>
</dbReference>
<dbReference type="AlphaFoldDB" id="A0A0V1EWU9"/>
<organism evidence="3 5">
    <name type="scientific">Trichinella pseudospiralis</name>
    <name type="common">Parasitic roundworm</name>
    <dbReference type="NCBI Taxonomy" id="6337"/>
    <lineage>
        <taxon>Eukaryota</taxon>
        <taxon>Metazoa</taxon>
        <taxon>Ecdysozoa</taxon>
        <taxon>Nematoda</taxon>
        <taxon>Enoplea</taxon>
        <taxon>Dorylaimia</taxon>
        <taxon>Trichinellida</taxon>
        <taxon>Trichinellidae</taxon>
        <taxon>Trichinella</taxon>
    </lineage>
</organism>
<feature type="compositionally biased region" description="Low complexity" evidence="2">
    <location>
        <begin position="352"/>
        <end position="364"/>
    </location>
</feature>
<comment type="caution">
    <text evidence="3">The sequence shown here is derived from an EMBL/GenBank/DDBJ whole genome shotgun (WGS) entry which is preliminary data.</text>
</comment>
<sequence>MLFQNLKVIYIIMEQPLKDDVVSKVEDTLNHLIEEVTELLDNEDSLNKENVSMQVDDTDDEQSSTEIKPSITLNVEQRLLQLLLKSYDLLIFAIAQQFRIVSEEIERARGGLAILLKDCEVSFEQFNELIHSEHLEKQVNLMYEYVGVWKVEGFLIPDLKPNDLVTVLRNLPDPKSFYETMKVTVMLLLCLRRDDYVGKDSHVLSVRKTRTYLKFLLHQRELLNARMKSLCHEKIYQSVINDSRCSDELMQHRENALSSTKLSTNGNASVISNIVNDLVIYKYVKELSNWISDKKDVQCSLDKDSRSILKIPAPKRSGGSARPEEVENNKNSKQRKESLMKIRLGLLQRCQKSASESETSSSLKKSTKKSSRKLSLITSEENSSS</sequence>
<dbReference type="EMBL" id="JYDR01000005">
    <property type="protein sequence ID" value="KRY78161.1"/>
    <property type="molecule type" value="Genomic_DNA"/>
</dbReference>